<protein>
    <submittedName>
        <fullName evidence="1">Uncharacterized protein</fullName>
    </submittedName>
</protein>
<proteinExistence type="predicted"/>
<name>A0AC59ZYY8_RANTA</name>
<sequence>MRVQRAAGPGSEPGHAVQPAVISQFRNNTSTAEQTPSTVQEPKPPDNQPNDQDRRLRVVAPCSESAARQPVGSLGPLPLTGCETSAKCCGLNVRNTKAKPPVLRLGEETGQAASASLRHCPLSPGACPGA</sequence>
<reference evidence="1" key="2">
    <citation type="submission" date="2025-03" db="EMBL/GenBank/DDBJ databases">
        <authorList>
            <consortium name="ELIXIR-Norway"/>
            <consortium name="Elixir Norway"/>
        </authorList>
    </citation>
    <scope>NUCLEOTIDE SEQUENCE</scope>
</reference>
<dbReference type="EMBL" id="OX596088">
    <property type="protein sequence ID" value="CAN0518149.1"/>
    <property type="molecule type" value="Genomic_DNA"/>
</dbReference>
<dbReference type="Proteomes" id="UP001162501">
    <property type="component" value="Chromosome 4"/>
</dbReference>
<reference evidence="1" key="1">
    <citation type="submission" date="2023-05" db="EMBL/GenBank/DDBJ databases">
        <authorList>
            <consortium name="ELIXIR-Norway"/>
        </authorList>
    </citation>
    <scope>NUCLEOTIDE SEQUENCE</scope>
</reference>
<evidence type="ECO:0000313" key="2">
    <source>
        <dbReference type="Proteomes" id="UP001162501"/>
    </source>
</evidence>
<organism evidence="1 2">
    <name type="scientific">Rangifer tarandus platyrhynchus</name>
    <name type="common">Svalbard reindeer</name>
    <dbReference type="NCBI Taxonomy" id="3082113"/>
    <lineage>
        <taxon>Eukaryota</taxon>
        <taxon>Metazoa</taxon>
        <taxon>Chordata</taxon>
        <taxon>Craniata</taxon>
        <taxon>Vertebrata</taxon>
        <taxon>Euteleostomi</taxon>
        <taxon>Mammalia</taxon>
        <taxon>Eutheria</taxon>
        <taxon>Laurasiatheria</taxon>
        <taxon>Artiodactyla</taxon>
        <taxon>Ruminantia</taxon>
        <taxon>Pecora</taxon>
        <taxon>Cervidae</taxon>
        <taxon>Odocoileinae</taxon>
        <taxon>Rangifer</taxon>
    </lineage>
</organism>
<evidence type="ECO:0000313" key="1">
    <source>
        <dbReference type="EMBL" id="CAN0518149.1"/>
    </source>
</evidence>
<gene>
    <name evidence="1" type="ORF">MRATA1EN22A_LOCUS23700</name>
</gene>
<accession>A0AC59ZYY8</accession>